<evidence type="ECO:0000313" key="1">
    <source>
        <dbReference type="EMBL" id="EMG20231.1"/>
    </source>
</evidence>
<dbReference type="EMBL" id="AFMD02000435">
    <property type="protein sequence ID" value="EMG20231.1"/>
    <property type="molecule type" value="Genomic_DNA"/>
</dbReference>
<reference evidence="1 2" key="1">
    <citation type="submission" date="2013-02" db="EMBL/GenBank/DDBJ databases">
        <authorList>
            <person name="Harkins D.M."/>
            <person name="Durkin A.S."/>
            <person name="Brinkac L.M."/>
            <person name="Haft D.H."/>
            <person name="Selengut J.D."/>
            <person name="Sanka R."/>
            <person name="DePew J."/>
            <person name="Purushe J."/>
            <person name="Tulsiani S.M."/>
            <person name="Graham G.C."/>
            <person name="Burns M.-A."/>
            <person name="Dohnt M.F."/>
            <person name="Smythe L.D."/>
            <person name="McKay D.B."/>
            <person name="Craig S.B."/>
            <person name="Vinetz J.M."/>
            <person name="Sutton G.G."/>
            <person name="Nierman W.C."/>
            <person name="Fouts D.E."/>
        </authorList>
    </citation>
    <scope>NUCLEOTIDE SEQUENCE [LARGE SCALE GENOMIC DNA]</scope>
    <source>
        <strain evidence="1 2">LT2050</strain>
    </source>
</reference>
<name>M3HQH5_LEPIT</name>
<proteinExistence type="predicted"/>
<gene>
    <name evidence="1" type="ORF">LEP1GSC150_4532</name>
</gene>
<protein>
    <submittedName>
        <fullName evidence="1">Uncharacterized protein</fullName>
    </submittedName>
</protein>
<accession>M3HQH5</accession>
<comment type="caution">
    <text evidence="1">The sequence shown here is derived from an EMBL/GenBank/DDBJ whole genome shotgun (WGS) entry which is preliminary data.</text>
</comment>
<dbReference type="AlphaFoldDB" id="M3HQH5"/>
<evidence type="ECO:0000313" key="2">
    <source>
        <dbReference type="Proteomes" id="UP000011778"/>
    </source>
</evidence>
<organism evidence="1 2">
    <name type="scientific">Leptospira interrogans serovar Copenhageni str. LT2050</name>
    <dbReference type="NCBI Taxonomy" id="1001598"/>
    <lineage>
        <taxon>Bacteria</taxon>
        <taxon>Pseudomonadati</taxon>
        <taxon>Spirochaetota</taxon>
        <taxon>Spirochaetia</taxon>
        <taxon>Leptospirales</taxon>
        <taxon>Leptospiraceae</taxon>
        <taxon>Leptospira</taxon>
    </lineage>
</organism>
<sequence length="41" mass="4621">MKNKTNTPEFEGYSKFLKEKGPTTQLPLLIRVGLENNLALS</sequence>
<dbReference type="Proteomes" id="UP000011778">
    <property type="component" value="Unassembled WGS sequence"/>
</dbReference>